<dbReference type="SMART" id="SM00507">
    <property type="entry name" value="HNHc"/>
    <property type="match status" value="1"/>
</dbReference>
<dbReference type="AlphaFoldDB" id="B1ZM86"/>
<reference evidence="2 3" key="1">
    <citation type="submission" date="2008-04" db="EMBL/GenBank/DDBJ databases">
        <title>Complete sequence of plamid2 of Methylobacterium populi BJ001.</title>
        <authorList>
            <consortium name="US DOE Joint Genome Institute"/>
            <person name="Copeland A."/>
            <person name="Lucas S."/>
            <person name="Lapidus A."/>
            <person name="Glavina del Rio T."/>
            <person name="Dalin E."/>
            <person name="Tice H."/>
            <person name="Bruce D."/>
            <person name="Goodwin L."/>
            <person name="Pitluck S."/>
            <person name="Chertkov O."/>
            <person name="Brettin T."/>
            <person name="Detter J.C."/>
            <person name="Han C."/>
            <person name="Kuske C.R."/>
            <person name="Schmutz J."/>
            <person name="Larimer F."/>
            <person name="Land M."/>
            <person name="Hauser L."/>
            <person name="Kyrpides N."/>
            <person name="Mikhailova N."/>
            <person name="Marx C."/>
            <person name="Richardson P."/>
        </authorList>
    </citation>
    <scope>NUCLEOTIDE SEQUENCE [LARGE SCALE GENOMIC DNA]</scope>
    <source>
        <strain evidence="3">ATCC BAA-705 / NCIMB 13946 / BJ001</strain>
        <plasmid evidence="2 3">pMPOP02</plasmid>
    </source>
</reference>
<proteinExistence type="predicted"/>
<dbReference type="KEGG" id="mpo:Mpop_5470"/>
<dbReference type="EMBL" id="CP001031">
    <property type="protein sequence ID" value="ACB83559.1"/>
    <property type="molecule type" value="Genomic_DNA"/>
</dbReference>
<dbReference type="Proteomes" id="UP000007136">
    <property type="component" value="Plasmid pMPOP02"/>
</dbReference>
<sequence>MPVRPARICPCGHRVPGGTQCACQVKAEAARRARAEANRPSARERGYSVAWQKARAGFLAKHPTCACGAPATVVHHTIPHRGDKALFWNRRLWAPACAPCHNGPLQAEEKRP</sequence>
<evidence type="ECO:0000313" key="2">
    <source>
        <dbReference type="EMBL" id="ACB83559.1"/>
    </source>
</evidence>
<organism evidence="2 3">
    <name type="scientific">Methylorubrum populi (strain ATCC BAA-705 / NCIMB 13946 / BJ001)</name>
    <name type="common">Methylobacterium populi</name>
    <dbReference type="NCBI Taxonomy" id="441620"/>
    <lineage>
        <taxon>Bacteria</taxon>
        <taxon>Pseudomonadati</taxon>
        <taxon>Pseudomonadota</taxon>
        <taxon>Alphaproteobacteria</taxon>
        <taxon>Hyphomicrobiales</taxon>
        <taxon>Methylobacteriaceae</taxon>
        <taxon>Methylorubrum</taxon>
    </lineage>
</organism>
<accession>B1ZM86</accession>
<dbReference type="InterPro" id="IPR003615">
    <property type="entry name" value="HNH_nuc"/>
</dbReference>
<keyword evidence="2" id="KW-0614">Plasmid</keyword>
<geneLocation type="plasmid" evidence="2 3">
    <name>pMPOP02</name>
</geneLocation>
<dbReference type="eggNOG" id="COG1403">
    <property type="taxonomic scope" value="Bacteria"/>
</dbReference>
<evidence type="ECO:0000259" key="1">
    <source>
        <dbReference type="SMART" id="SM00507"/>
    </source>
</evidence>
<name>B1ZM86_METPB</name>
<feature type="domain" description="HNH nuclease" evidence="1">
    <location>
        <begin position="53"/>
        <end position="102"/>
    </location>
</feature>
<evidence type="ECO:0000313" key="3">
    <source>
        <dbReference type="Proteomes" id="UP000007136"/>
    </source>
</evidence>
<dbReference type="HOGENOM" id="CLU_108879_4_0_5"/>
<protein>
    <recommendedName>
        <fullName evidence="1">HNH nuclease domain-containing protein</fullName>
    </recommendedName>
</protein>
<gene>
    <name evidence="2" type="ordered locus">Mpop_5470</name>
</gene>